<dbReference type="AlphaFoldDB" id="A0A545THJ8"/>
<accession>A0A545THJ8</accession>
<dbReference type="Proteomes" id="UP000317839">
    <property type="component" value="Unassembled WGS sequence"/>
</dbReference>
<name>A0A545THJ8_9GAMM</name>
<protein>
    <submittedName>
        <fullName evidence="1">Uncharacterized protein</fullName>
    </submittedName>
</protein>
<evidence type="ECO:0000313" key="2">
    <source>
        <dbReference type="Proteomes" id="UP000317839"/>
    </source>
</evidence>
<proteinExistence type="predicted"/>
<keyword evidence="2" id="KW-1185">Reference proteome</keyword>
<evidence type="ECO:0000313" key="1">
    <source>
        <dbReference type="EMBL" id="TQV76678.1"/>
    </source>
</evidence>
<reference evidence="1 2" key="1">
    <citation type="submission" date="2019-06" db="EMBL/GenBank/DDBJ databases">
        <title>Draft genome of Aliikangiella marina GYP-15.</title>
        <authorList>
            <person name="Wang G."/>
        </authorList>
    </citation>
    <scope>NUCLEOTIDE SEQUENCE [LARGE SCALE GENOMIC DNA]</scope>
    <source>
        <strain evidence="1 2">GYP-15</strain>
    </source>
</reference>
<dbReference type="EMBL" id="VIKR01000001">
    <property type="protein sequence ID" value="TQV76678.1"/>
    <property type="molecule type" value="Genomic_DNA"/>
</dbReference>
<dbReference type="RefSeq" id="WP_142888038.1">
    <property type="nucleotide sequence ID" value="NZ_VIKR01000001.1"/>
</dbReference>
<organism evidence="1 2">
    <name type="scientific">Aliikangiella marina</name>
    <dbReference type="NCBI Taxonomy" id="1712262"/>
    <lineage>
        <taxon>Bacteria</taxon>
        <taxon>Pseudomonadati</taxon>
        <taxon>Pseudomonadota</taxon>
        <taxon>Gammaproteobacteria</taxon>
        <taxon>Oceanospirillales</taxon>
        <taxon>Pleioneaceae</taxon>
        <taxon>Aliikangiella</taxon>
    </lineage>
</organism>
<comment type="caution">
    <text evidence="1">The sequence shown here is derived from an EMBL/GenBank/DDBJ whole genome shotgun (WGS) entry which is preliminary data.</text>
</comment>
<gene>
    <name evidence="1" type="ORF">FLL45_01580</name>
</gene>
<sequence>MYFIIIDSTTKKIKSNGVLHDQETFDAQPIPDGCEIIEFQGGIRGKYFVNGQMQDAPPS</sequence>